<dbReference type="Proteomes" id="UP000273515">
    <property type="component" value="Segment"/>
</dbReference>
<evidence type="ECO:0000313" key="2">
    <source>
        <dbReference type="Proteomes" id="UP000273515"/>
    </source>
</evidence>
<gene>
    <name evidence="1" type="ORF">vBLenPICBM2__7</name>
</gene>
<accession>A0A3G2YRH4</accession>
<proteinExistence type="predicted"/>
<protein>
    <submittedName>
        <fullName evidence="1">Uncharacterized protein</fullName>
    </submittedName>
</protein>
<organism evidence="1 2">
    <name type="scientific">Lentibacter phage vB_LenP_ICBM2</name>
    <dbReference type="NCBI Taxonomy" id="2847823"/>
    <lineage>
        <taxon>Viruses</taxon>
        <taxon>Duplodnaviria</taxon>
        <taxon>Heunggongvirae</taxon>
        <taxon>Uroviricota</taxon>
        <taxon>Caudoviricetes</taxon>
        <taxon>Zobellviridae</taxon>
        <taxon>Cobavirinae</taxon>
        <taxon>Veravirus</taxon>
        <taxon>Veravirus septentrionalis</taxon>
    </lineage>
</organism>
<dbReference type="EMBL" id="MF431616">
    <property type="protein sequence ID" value="AYP28067.1"/>
    <property type="molecule type" value="Genomic_DNA"/>
</dbReference>
<reference evidence="1 2" key="2">
    <citation type="journal article" date="2019" name="ISME J.">
        <title>Cobaviruses - a new globally distributed phage group infecting Rhodobacteraceae in marine ecosystems.</title>
        <authorList>
            <person name="Bischoff V."/>
            <person name="Bunk B."/>
            <person name="Meier-Kolthoff J.P."/>
            <person name="Sproer C."/>
            <person name="Poehlein A."/>
            <person name="Dogs M."/>
            <person name="Nguyen M."/>
            <person name="Petersen J."/>
            <person name="Daniel R."/>
            <person name="Overmann J."/>
            <person name="Goker M."/>
            <person name="Simon M."/>
            <person name="Brinkhoff T."/>
            <person name="Moraru C."/>
        </authorList>
    </citation>
    <scope>NUCLEOTIDE SEQUENCE [LARGE SCALE GENOMIC DNA]</scope>
</reference>
<sequence>MASNRMPLHYSSYQLIHNVEDADWLLEEELEEELREEEQEIVKRMIVPEYDP</sequence>
<name>A0A3G2YRH4_9CAUD</name>
<keyword evidence="2" id="KW-1185">Reference proteome</keyword>
<evidence type="ECO:0000313" key="1">
    <source>
        <dbReference type="EMBL" id="AYP28067.1"/>
    </source>
</evidence>
<reference evidence="2" key="1">
    <citation type="submission" date="2017-07" db="EMBL/GenBank/DDBJ databases">
        <title>Cobaviruses - a newly discovered phage group infecting protist-associated Rhodobacteraceae is ubiquitous in highly productive marine areas.</title>
        <authorList>
            <person name="Bischoff V."/>
            <person name="Bunk B."/>
            <person name="Meier-Kolthoff J."/>
            <person name="Sproer C."/>
            <person name="Poehlein A."/>
            <person name="Dogs M."/>
            <person name="Daniel R."/>
            <person name="Overmann J."/>
            <person name="Goker M."/>
            <person name="Simon M."/>
            <person name="Brinkhoff T."/>
            <person name="Moraru C."/>
        </authorList>
    </citation>
    <scope>NUCLEOTIDE SEQUENCE [LARGE SCALE GENOMIC DNA]</scope>
</reference>